<feature type="domain" description="Luciferase-like" evidence="5">
    <location>
        <begin position="12"/>
        <end position="250"/>
    </location>
</feature>
<dbReference type="PANTHER" id="PTHR42847:SF4">
    <property type="entry name" value="ALKANESULFONATE MONOOXYGENASE-RELATED"/>
    <property type="match status" value="1"/>
</dbReference>
<dbReference type="GO" id="GO:0046306">
    <property type="term" value="P:alkanesulfonate catabolic process"/>
    <property type="evidence" value="ECO:0007669"/>
    <property type="project" value="TreeGrafter"/>
</dbReference>
<evidence type="ECO:0000256" key="1">
    <source>
        <dbReference type="ARBA" id="ARBA00022630"/>
    </source>
</evidence>
<dbReference type="InterPro" id="IPR011251">
    <property type="entry name" value="Luciferase-like_dom"/>
</dbReference>
<dbReference type="NCBIfam" id="TIGR03560">
    <property type="entry name" value="F420_Rv1855c"/>
    <property type="match status" value="1"/>
</dbReference>
<evidence type="ECO:0000313" key="6">
    <source>
        <dbReference type="EMBL" id="CAB5016263.1"/>
    </source>
</evidence>
<dbReference type="InterPro" id="IPR019952">
    <property type="entry name" value="F420_OxRdatse_Rv1855c_pred"/>
</dbReference>
<dbReference type="InterPro" id="IPR050172">
    <property type="entry name" value="SsuD_RutA_monooxygenase"/>
</dbReference>
<gene>
    <name evidence="6" type="ORF">UFOPK4098_00596</name>
    <name evidence="7" type="ORF">UFOPK4347_00768</name>
</gene>
<accession>A0A6J7UH35</accession>
<evidence type="ECO:0000256" key="4">
    <source>
        <dbReference type="ARBA" id="ARBA00023033"/>
    </source>
</evidence>
<keyword evidence="4" id="KW-0503">Monooxygenase</keyword>
<evidence type="ECO:0000313" key="7">
    <source>
        <dbReference type="EMBL" id="CAB5064572.1"/>
    </source>
</evidence>
<dbReference type="SUPFAM" id="SSF51679">
    <property type="entry name" value="Bacterial luciferase-like"/>
    <property type="match status" value="1"/>
</dbReference>
<dbReference type="GO" id="GO:0008726">
    <property type="term" value="F:alkanesulfonate monooxygenase activity"/>
    <property type="evidence" value="ECO:0007669"/>
    <property type="project" value="TreeGrafter"/>
</dbReference>
<dbReference type="AlphaFoldDB" id="A0A6J7UH35"/>
<evidence type="ECO:0000256" key="2">
    <source>
        <dbReference type="ARBA" id="ARBA00022643"/>
    </source>
</evidence>
<keyword evidence="2" id="KW-0288">FMN</keyword>
<protein>
    <submittedName>
        <fullName evidence="7">Unannotated protein</fullName>
    </submittedName>
</protein>
<dbReference type="EMBL" id="CAFBQU010000015">
    <property type="protein sequence ID" value="CAB5064572.1"/>
    <property type="molecule type" value="Genomic_DNA"/>
</dbReference>
<dbReference type="Gene3D" id="3.20.20.30">
    <property type="entry name" value="Luciferase-like domain"/>
    <property type="match status" value="1"/>
</dbReference>
<keyword evidence="3" id="KW-0560">Oxidoreductase</keyword>
<dbReference type="Pfam" id="PF00296">
    <property type="entry name" value="Bac_luciferase"/>
    <property type="match status" value="1"/>
</dbReference>
<evidence type="ECO:0000259" key="5">
    <source>
        <dbReference type="Pfam" id="PF00296"/>
    </source>
</evidence>
<dbReference type="PANTHER" id="PTHR42847">
    <property type="entry name" value="ALKANESULFONATE MONOOXYGENASE"/>
    <property type="match status" value="1"/>
</dbReference>
<proteinExistence type="predicted"/>
<keyword evidence="1" id="KW-0285">Flavoprotein</keyword>
<name>A0A6J7UH35_9ZZZZ</name>
<organism evidence="7">
    <name type="scientific">freshwater metagenome</name>
    <dbReference type="NCBI Taxonomy" id="449393"/>
    <lineage>
        <taxon>unclassified sequences</taxon>
        <taxon>metagenomes</taxon>
        <taxon>ecological metagenomes</taxon>
    </lineage>
</organism>
<dbReference type="EMBL" id="CAFBPN010000021">
    <property type="protein sequence ID" value="CAB5016263.1"/>
    <property type="molecule type" value="Genomic_DNA"/>
</dbReference>
<evidence type="ECO:0000256" key="3">
    <source>
        <dbReference type="ARBA" id="ARBA00023002"/>
    </source>
</evidence>
<reference evidence="7" key="1">
    <citation type="submission" date="2020-05" db="EMBL/GenBank/DDBJ databases">
        <authorList>
            <person name="Chiriac C."/>
            <person name="Salcher M."/>
            <person name="Ghai R."/>
            <person name="Kavagutti S V."/>
        </authorList>
    </citation>
    <scope>NUCLEOTIDE SEQUENCE</scope>
</reference>
<sequence length="283" mass="31645">MKFAFATAPQVCTWQEMLDIWTAADAIPFWESGWTFDHFEPIFTGDRSGPCMEGWITLTALLQATKRLRGGVMVTGMVYRHPAVLANMAATLDHTSGGRLEFGVGAAWNEDECNAYGIELGTMTERFDRFTEGLEVIKLLLTQKQSTFKGKYFTLTDAYCEPKPIQQPMPPVLIGGGGMKRTLPLVARYADHWNFPGNSEDPLGDLKKSVARLKECCDEIGRDISTIRISTQLWVDRMSESEAIERALAYEDAGVGLAIVSLPRPLNVKHIKEYPELFASVWK</sequence>
<dbReference type="InterPro" id="IPR036661">
    <property type="entry name" value="Luciferase-like_sf"/>
</dbReference>